<reference evidence="1" key="1">
    <citation type="submission" date="2023-10" db="EMBL/GenBank/DDBJ databases">
        <authorList>
            <person name="Rodriguez Cubillos JULIANA M."/>
            <person name="De Vega J."/>
        </authorList>
    </citation>
    <scope>NUCLEOTIDE SEQUENCE</scope>
</reference>
<organism evidence="1 2">
    <name type="scientific">Trifolium pratense</name>
    <name type="common">Red clover</name>
    <dbReference type="NCBI Taxonomy" id="57577"/>
    <lineage>
        <taxon>Eukaryota</taxon>
        <taxon>Viridiplantae</taxon>
        <taxon>Streptophyta</taxon>
        <taxon>Embryophyta</taxon>
        <taxon>Tracheophyta</taxon>
        <taxon>Spermatophyta</taxon>
        <taxon>Magnoliopsida</taxon>
        <taxon>eudicotyledons</taxon>
        <taxon>Gunneridae</taxon>
        <taxon>Pentapetalae</taxon>
        <taxon>rosids</taxon>
        <taxon>fabids</taxon>
        <taxon>Fabales</taxon>
        <taxon>Fabaceae</taxon>
        <taxon>Papilionoideae</taxon>
        <taxon>50 kb inversion clade</taxon>
        <taxon>NPAAA clade</taxon>
        <taxon>Hologalegina</taxon>
        <taxon>IRL clade</taxon>
        <taxon>Trifolieae</taxon>
        <taxon>Trifolium</taxon>
    </lineage>
</organism>
<dbReference type="EMBL" id="CASHSV030000002">
    <property type="protein sequence ID" value="CAJ2634957.1"/>
    <property type="molecule type" value="Genomic_DNA"/>
</dbReference>
<proteinExistence type="predicted"/>
<sequence>MAGGNNHQISEHVAENDGQPMDYASYHPQDGQFASVTKDSQGGQNMHDEPYNPEEPQIPVATPPQATPAMAIPPGVPVQDIMAALVNAINRQSDLILQQNQRFEQQNQRLESQSRRIDAIAESRVTVQARRAHRSPTPARSRTFSRSRSPPRRRSERRMSPRRNEDISRNSTPPRRHSPRKDNPPRHQRH</sequence>
<evidence type="ECO:0000313" key="1">
    <source>
        <dbReference type="EMBL" id="CAJ2634957.1"/>
    </source>
</evidence>
<gene>
    <name evidence="1" type="ORF">MILVUS5_LOCUS5738</name>
</gene>
<protein>
    <submittedName>
        <fullName evidence="1">Uncharacterized protein</fullName>
    </submittedName>
</protein>
<name>A0ACB0IRZ7_TRIPR</name>
<dbReference type="Proteomes" id="UP001177021">
    <property type="component" value="Unassembled WGS sequence"/>
</dbReference>
<keyword evidence="2" id="KW-1185">Reference proteome</keyword>
<comment type="caution">
    <text evidence="1">The sequence shown here is derived from an EMBL/GenBank/DDBJ whole genome shotgun (WGS) entry which is preliminary data.</text>
</comment>
<accession>A0ACB0IRZ7</accession>
<evidence type="ECO:0000313" key="2">
    <source>
        <dbReference type="Proteomes" id="UP001177021"/>
    </source>
</evidence>